<dbReference type="AlphaFoldDB" id="A0AAV4P935"/>
<gene>
    <name evidence="1" type="ORF">CEXT_418991</name>
</gene>
<accession>A0AAV4P935</accession>
<dbReference type="EMBL" id="BPLR01004294">
    <property type="protein sequence ID" value="GIX93772.1"/>
    <property type="molecule type" value="Genomic_DNA"/>
</dbReference>
<dbReference type="Proteomes" id="UP001054945">
    <property type="component" value="Unassembled WGS sequence"/>
</dbReference>
<evidence type="ECO:0000313" key="1">
    <source>
        <dbReference type="EMBL" id="GIX93772.1"/>
    </source>
</evidence>
<proteinExistence type="predicted"/>
<name>A0AAV4P935_CAEEX</name>
<comment type="caution">
    <text evidence="1">The sequence shown here is derived from an EMBL/GenBank/DDBJ whole genome shotgun (WGS) entry which is preliminary data.</text>
</comment>
<evidence type="ECO:0000313" key="2">
    <source>
        <dbReference type="Proteomes" id="UP001054945"/>
    </source>
</evidence>
<keyword evidence="2" id="KW-1185">Reference proteome</keyword>
<protein>
    <submittedName>
        <fullName evidence="1">Uncharacterized protein</fullName>
    </submittedName>
</protein>
<sequence length="90" mass="10294">MLSSAMEGIFVPQETPSDRYNFDPISFVCFLPQPFLFFSRAEEMISYSNTESGINRKMWSDHLSIFKDSSSFVRCLLTVSGDLQYTAMKA</sequence>
<reference evidence="1 2" key="1">
    <citation type="submission" date="2021-06" db="EMBL/GenBank/DDBJ databases">
        <title>Caerostris extrusa draft genome.</title>
        <authorList>
            <person name="Kono N."/>
            <person name="Arakawa K."/>
        </authorList>
    </citation>
    <scope>NUCLEOTIDE SEQUENCE [LARGE SCALE GENOMIC DNA]</scope>
</reference>
<organism evidence="1 2">
    <name type="scientific">Caerostris extrusa</name>
    <name type="common">Bark spider</name>
    <name type="synonym">Caerostris bankana</name>
    <dbReference type="NCBI Taxonomy" id="172846"/>
    <lineage>
        <taxon>Eukaryota</taxon>
        <taxon>Metazoa</taxon>
        <taxon>Ecdysozoa</taxon>
        <taxon>Arthropoda</taxon>
        <taxon>Chelicerata</taxon>
        <taxon>Arachnida</taxon>
        <taxon>Araneae</taxon>
        <taxon>Araneomorphae</taxon>
        <taxon>Entelegynae</taxon>
        <taxon>Araneoidea</taxon>
        <taxon>Araneidae</taxon>
        <taxon>Caerostris</taxon>
    </lineage>
</organism>